<proteinExistence type="predicted"/>
<feature type="compositionally biased region" description="Basic residues" evidence="1">
    <location>
        <begin position="37"/>
        <end position="48"/>
    </location>
</feature>
<dbReference type="EMBL" id="BK015207">
    <property type="protein sequence ID" value="DAD95994.1"/>
    <property type="molecule type" value="Genomic_DNA"/>
</dbReference>
<reference evidence="2" key="1">
    <citation type="journal article" date="2021" name="Proc. Natl. Acad. Sci. U.S.A.">
        <title>A Catalog of Tens of Thousands of Viruses from Human Metagenomes Reveals Hidden Associations with Chronic Diseases.</title>
        <authorList>
            <person name="Tisza M.J."/>
            <person name="Buck C.B."/>
        </authorList>
    </citation>
    <scope>NUCLEOTIDE SEQUENCE</scope>
    <source>
        <strain evidence="2">CtSGm32</strain>
    </source>
</reference>
<protein>
    <submittedName>
        <fullName evidence="2">CpxP-like protein</fullName>
    </submittedName>
</protein>
<evidence type="ECO:0000313" key="2">
    <source>
        <dbReference type="EMBL" id="DAD95994.1"/>
    </source>
</evidence>
<feature type="compositionally biased region" description="Basic and acidic residues" evidence="1">
    <location>
        <begin position="25"/>
        <end position="36"/>
    </location>
</feature>
<accession>A0A8S5NNZ8</accession>
<organism evidence="2">
    <name type="scientific">Myoviridae sp. ctSGm32</name>
    <dbReference type="NCBI Taxonomy" id="2826653"/>
    <lineage>
        <taxon>Viruses</taxon>
        <taxon>Duplodnaviria</taxon>
        <taxon>Heunggongvirae</taxon>
        <taxon>Uroviricota</taxon>
        <taxon>Caudoviricetes</taxon>
    </lineage>
</organism>
<sequence>MEYEYTDIKLTEEQRLKLQALYEAENPKPRNREERRRQKFGKKRRRSK</sequence>
<evidence type="ECO:0000256" key="1">
    <source>
        <dbReference type="SAM" id="MobiDB-lite"/>
    </source>
</evidence>
<feature type="region of interest" description="Disordered" evidence="1">
    <location>
        <begin position="21"/>
        <end position="48"/>
    </location>
</feature>
<name>A0A8S5NNZ8_9CAUD</name>